<dbReference type="RefSeq" id="XP_029981800.1">
    <property type="nucleotide sequence ID" value="XM_030125940.1"/>
</dbReference>
<dbReference type="AlphaFoldDB" id="A0A673B544"/>
<dbReference type="Pfam" id="PF15003">
    <property type="entry name" value="HAUS2"/>
    <property type="match status" value="1"/>
</dbReference>
<keyword evidence="3" id="KW-1185">Reference proteome</keyword>
<dbReference type="OrthoDB" id="2436605at2759"/>
<dbReference type="GO" id="GO:0070652">
    <property type="term" value="C:HAUS complex"/>
    <property type="evidence" value="ECO:0007669"/>
    <property type="project" value="InterPro"/>
</dbReference>
<sequence length="203" mass="23065">MSRWDLCLFSVTPSASLLSRCVSRGAVSQEDIDSTSSNGSPAFSPHLYRAEERTRTQRKLEELQLQMEMLRAEKWSADVTHHVHLAGRFQSLQMFCVHLQDLLKEQNNLRQKLMKPLGHTHLPVHAHLHRSLVDTLQSLLSFMDTLEDTLNSVRNIPTASERLTQLDSSLVQILAQVARVENLTNQVLQWKEVRSSVLSDSSA</sequence>
<dbReference type="Ensembl" id="ENSSORT00005036553.1">
    <property type="protein sequence ID" value="ENSSORP00005035603.1"/>
    <property type="gene ID" value="ENSSORG00005016807.1"/>
</dbReference>
<accession>A0A673B544</accession>
<dbReference type="GO" id="GO:0007098">
    <property type="term" value="P:centrosome cycle"/>
    <property type="evidence" value="ECO:0007669"/>
    <property type="project" value="InterPro"/>
</dbReference>
<organism evidence="2 3">
    <name type="scientific">Sphaeramia orbicularis</name>
    <name type="common">orbiculate cardinalfish</name>
    <dbReference type="NCBI Taxonomy" id="375764"/>
    <lineage>
        <taxon>Eukaryota</taxon>
        <taxon>Metazoa</taxon>
        <taxon>Chordata</taxon>
        <taxon>Craniata</taxon>
        <taxon>Vertebrata</taxon>
        <taxon>Euteleostomi</taxon>
        <taxon>Actinopterygii</taxon>
        <taxon>Neopterygii</taxon>
        <taxon>Teleostei</taxon>
        <taxon>Neoteleostei</taxon>
        <taxon>Acanthomorphata</taxon>
        <taxon>Gobiaria</taxon>
        <taxon>Kurtiformes</taxon>
        <taxon>Apogonoidei</taxon>
        <taxon>Apogonidae</taxon>
        <taxon>Apogoninae</taxon>
        <taxon>Sphaeramia</taxon>
    </lineage>
</organism>
<protein>
    <recommendedName>
        <fullName evidence="4">HAUS augmin-like complex, subunit 2</fullName>
    </recommendedName>
</protein>
<evidence type="ECO:0008006" key="4">
    <source>
        <dbReference type="Google" id="ProtNLM"/>
    </source>
</evidence>
<reference evidence="2" key="3">
    <citation type="submission" date="2025-09" db="UniProtKB">
        <authorList>
            <consortium name="Ensembl"/>
        </authorList>
    </citation>
    <scope>IDENTIFICATION</scope>
</reference>
<reference evidence="2" key="2">
    <citation type="submission" date="2025-08" db="UniProtKB">
        <authorList>
            <consortium name="Ensembl"/>
        </authorList>
    </citation>
    <scope>IDENTIFICATION</scope>
</reference>
<evidence type="ECO:0000313" key="3">
    <source>
        <dbReference type="Proteomes" id="UP000472271"/>
    </source>
</evidence>
<dbReference type="FunCoup" id="A0A673B544">
    <property type="interactions" value="1509"/>
</dbReference>
<dbReference type="GO" id="GO:0051225">
    <property type="term" value="P:spindle assembly"/>
    <property type="evidence" value="ECO:0007669"/>
    <property type="project" value="InterPro"/>
</dbReference>
<feature type="region of interest" description="Disordered" evidence="1">
    <location>
        <begin position="29"/>
        <end position="53"/>
    </location>
</feature>
<name>A0A673B544_9TELE</name>
<dbReference type="InterPro" id="IPR028346">
    <property type="entry name" value="HAUS2"/>
</dbReference>
<reference evidence="2" key="1">
    <citation type="submission" date="2019-06" db="EMBL/GenBank/DDBJ databases">
        <authorList>
            <consortium name="Wellcome Sanger Institute Data Sharing"/>
        </authorList>
    </citation>
    <scope>NUCLEOTIDE SEQUENCE [LARGE SCALE GENOMIC DNA]</scope>
</reference>
<dbReference type="GO" id="GO:0007020">
    <property type="term" value="P:microtubule nucleation"/>
    <property type="evidence" value="ECO:0007669"/>
    <property type="project" value="TreeGrafter"/>
</dbReference>
<dbReference type="GO" id="GO:1990498">
    <property type="term" value="C:mitotic spindle microtubule"/>
    <property type="evidence" value="ECO:0007669"/>
    <property type="project" value="TreeGrafter"/>
</dbReference>
<dbReference type="RefSeq" id="XP_029981799.1">
    <property type="nucleotide sequence ID" value="XM_030125939.1"/>
</dbReference>
<dbReference type="PANTHER" id="PTHR16039:SF1">
    <property type="entry name" value="HAUS AUGMIN-LIKE COMPLEX SUBUNIT 2"/>
    <property type="match status" value="1"/>
</dbReference>
<dbReference type="CTD" id="55142"/>
<dbReference type="GeneID" id="115413188"/>
<dbReference type="InParanoid" id="A0A673B544"/>
<evidence type="ECO:0000313" key="2">
    <source>
        <dbReference type="Ensembl" id="ENSSORP00005035603.1"/>
    </source>
</evidence>
<proteinExistence type="predicted"/>
<dbReference type="PANTHER" id="PTHR16039">
    <property type="entry name" value="HAUS AUGMIN-LIKE COMPLEX SUBUNIT 2"/>
    <property type="match status" value="1"/>
</dbReference>
<dbReference type="PRINTS" id="PR02088">
    <property type="entry name" value="HAUSAUGMINL2"/>
</dbReference>
<gene>
    <name evidence="2" type="primary">haus2</name>
</gene>
<evidence type="ECO:0000256" key="1">
    <source>
        <dbReference type="SAM" id="MobiDB-lite"/>
    </source>
</evidence>
<dbReference type="InterPro" id="IPR026242">
    <property type="entry name" value="HAUS2_metazoa"/>
</dbReference>
<dbReference type="GO" id="GO:0005813">
    <property type="term" value="C:centrosome"/>
    <property type="evidence" value="ECO:0007669"/>
    <property type="project" value="TreeGrafter"/>
</dbReference>
<dbReference type="Proteomes" id="UP000472271">
    <property type="component" value="Chromosome 22"/>
</dbReference>